<dbReference type="Pfam" id="PF00622">
    <property type="entry name" value="SPRY"/>
    <property type="match status" value="1"/>
</dbReference>
<dbReference type="CDD" id="cd12888">
    <property type="entry name" value="SPRY_PRY_TRIM7_like"/>
    <property type="match status" value="1"/>
</dbReference>
<keyword evidence="9" id="KW-1185">Reference proteome</keyword>
<dbReference type="Pfam" id="PF00643">
    <property type="entry name" value="zf-B_box"/>
    <property type="match status" value="1"/>
</dbReference>
<dbReference type="EMBL" id="MCFN01000127">
    <property type="protein sequence ID" value="OXB64220.1"/>
    <property type="molecule type" value="Genomic_DNA"/>
</dbReference>
<dbReference type="PROSITE" id="PS50089">
    <property type="entry name" value="ZF_RING_2"/>
    <property type="match status" value="1"/>
</dbReference>
<accession>A0A226NAD8</accession>
<dbReference type="InterPro" id="IPR043136">
    <property type="entry name" value="B30.2/SPRY_sf"/>
</dbReference>
<evidence type="ECO:0000313" key="9">
    <source>
        <dbReference type="Proteomes" id="UP000198323"/>
    </source>
</evidence>
<dbReference type="Gene3D" id="3.30.40.10">
    <property type="entry name" value="Zinc/RING finger domain, C3HC4 (zinc finger)"/>
    <property type="match status" value="1"/>
</dbReference>
<keyword evidence="3" id="KW-0862">Zinc</keyword>
<dbReference type="SMART" id="SM00184">
    <property type="entry name" value="RING"/>
    <property type="match status" value="1"/>
</dbReference>
<protein>
    <submittedName>
        <fullName evidence="8">Uncharacterized protein</fullName>
    </submittedName>
</protein>
<dbReference type="InterPro" id="IPR017907">
    <property type="entry name" value="Znf_RING_CS"/>
</dbReference>
<dbReference type="SMART" id="SM00336">
    <property type="entry name" value="BBOX"/>
    <property type="match status" value="1"/>
</dbReference>
<dbReference type="Pfam" id="PF13920">
    <property type="entry name" value="zf-C3HC4_3"/>
    <property type="match status" value="1"/>
</dbReference>
<dbReference type="InterPro" id="IPR013083">
    <property type="entry name" value="Znf_RING/FYVE/PHD"/>
</dbReference>
<dbReference type="InterPro" id="IPR006574">
    <property type="entry name" value="PRY"/>
</dbReference>
<feature type="domain" description="RING-type" evidence="5">
    <location>
        <begin position="18"/>
        <end position="59"/>
    </location>
</feature>
<evidence type="ECO:0000259" key="6">
    <source>
        <dbReference type="PROSITE" id="PS50119"/>
    </source>
</evidence>
<evidence type="ECO:0000256" key="4">
    <source>
        <dbReference type="PROSITE-ProRule" id="PRU00024"/>
    </source>
</evidence>
<dbReference type="SUPFAM" id="SSF57850">
    <property type="entry name" value="RING/U-box"/>
    <property type="match status" value="1"/>
</dbReference>
<evidence type="ECO:0000313" key="8">
    <source>
        <dbReference type="EMBL" id="OXB64220.1"/>
    </source>
</evidence>
<organism evidence="8 9">
    <name type="scientific">Callipepla squamata</name>
    <name type="common">Scaled quail</name>
    <dbReference type="NCBI Taxonomy" id="9009"/>
    <lineage>
        <taxon>Eukaryota</taxon>
        <taxon>Metazoa</taxon>
        <taxon>Chordata</taxon>
        <taxon>Craniata</taxon>
        <taxon>Vertebrata</taxon>
        <taxon>Euteleostomi</taxon>
        <taxon>Archelosauria</taxon>
        <taxon>Archosauria</taxon>
        <taxon>Dinosauria</taxon>
        <taxon>Saurischia</taxon>
        <taxon>Theropoda</taxon>
        <taxon>Coelurosauria</taxon>
        <taxon>Aves</taxon>
        <taxon>Neognathae</taxon>
        <taxon>Galloanserae</taxon>
        <taxon>Galliformes</taxon>
        <taxon>Odontophoridae</taxon>
        <taxon>Callipepla</taxon>
    </lineage>
</organism>
<dbReference type="SMART" id="SM00589">
    <property type="entry name" value="PRY"/>
    <property type="match status" value="1"/>
</dbReference>
<dbReference type="AlphaFoldDB" id="A0A226NAD8"/>
<proteinExistence type="predicted"/>
<dbReference type="PROSITE" id="PS50188">
    <property type="entry name" value="B302_SPRY"/>
    <property type="match status" value="1"/>
</dbReference>
<dbReference type="InterPro" id="IPR003879">
    <property type="entry name" value="Butyrophylin_SPRY"/>
</dbReference>
<dbReference type="SUPFAM" id="SSF57845">
    <property type="entry name" value="B-box zinc-binding domain"/>
    <property type="match status" value="1"/>
</dbReference>
<dbReference type="InterPro" id="IPR013320">
    <property type="entry name" value="ConA-like_dom_sf"/>
</dbReference>
<dbReference type="OrthoDB" id="6270329at2759"/>
<dbReference type="STRING" id="9009.A0A226NAD8"/>
<feature type="domain" description="B box-type" evidence="6">
    <location>
        <begin position="87"/>
        <end position="128"/>
    </location>
</feature>
<dbReference type="InterPro" id="IPR050143">
    <property type="entry name" value="TRIM/RBCC"/>
</dbReference>
<dbReference type="SMART" id="SM00449">
    <property type="entry name" value="SPRY"/>
    <property type="match status" value="1"/>
</dbReference>
<comment type="caution">
    <text evidence="8">The sequence shown here is derived from an EMBL/GenBank/DDBJ whole genome shotgun (WGS) entry which is preliminary data.</text>
</comment>
<evidence type="ECO:0000259" key="7">
    <source>
        <dbReference type="PROSITE" id="PS50188"/>
    </source>
</evidence>
<dbReference type="PROSITE" id="PS50119">
    <property type="entry name" value="ZF_BBOX"/>
    <property type="match status" value="1"/>
</dbReference>
<evidence type="ECO:0000256" key="1">
    <source>
        <dbReference type="ARBA" id="ARBA00022723"/>
    </source>
</evidence>
<dbReference type="Proteomes" id="UP000198323">
    <property type="component" value="Unassembled WGS sequence"/>
</dbReference>
<dbReference type="InterPro" id="IPR003877">
    <property type="entry name" value="SPRY_dom"/>
</dbReference>
<dbReference type="GO" id="GO:0008270">
    <property type="term" value="F:zinc ion binding"/>
    <property type="evidence" value="ECO:0007669"/>
    <property type="project" value="UniProtKB-KW"/>
</dbReference>
<dbReference type="InterPro" id="IPR001870">
    <property type="entry name" value="B30.2/SPRY"/>
</dbReference>
<sequence length="478" mass="53749">MARAMRALGEQLQAEATCPLCLELFSQPVLTACGHSLCSSCARDLLGTPPRPTACPQCRATVQPGSLRPNFTLGAVAELAAALEDEAKRPRCAEHGEPLGSFCHSCSQVLCPRCQEEGPHCGHHTRPAEEAAKELRETLQGNLEFLEKEKEKCNPKDDPISILMGLLAMEQKSLRSAFEQLQEFLREQEGTLLTQLQGMQARLSEEHQQHTHRVSERRALLEELVAEIQKKRDQPAVEFLMVRLRGWGDKARCERCSLALCGEAKVPIPVPFSELLMATSSLCNKSKEVLDTLSDFRVNLLSKVDTERVKVMLDPETASSYLTISSDCRTLQIAEEHQNLPDNPKRFTGSSSVLGSQGFTAGRHYWELEVGDGNSWAVGVALESVERKESVIMAMDKIWALRMDWNHSYTTLTMPPTPLSLQDEPRRIRIHLDYEAGQVTFYNIDNMQQILQFNVSFTEKVFPYFWLWLPGTYIKLCS</sequence>
<gene>
    <name evidence="8" type="ORF">ASZ78_003668</name>
</gene>
<dbReference type="InterPro" id="IPR000315">
    <property type="entry name" value="Znf_B-box"/>
</dbReference>
<dbReference type="Gene3D" id="3.30.160.60">
    <property type="entry name" value="Classic Zinc Finger"/>
    <property type="match status" value="1"/>
</dbReference>
<keyword evidence="2 4" id="KW-0863">Zinc-finger</keyword>
<evidence type="ECO:0000259" key="5">
    <source>
        <dbReference type="PROSITE" id="PS50089"/>
    </source>
</evidence>
<dbReference type="PROSITE" id="PS00518">
    <property type="entry name" value="ZF_RING_1"/>
    <property type="match status" value="1"/>
</dbReference>
<feature type="domain" description="B30.2/SPRY" evidence="7">
    <location>
        <begin position="291"/>
        <end position="478"/>
    </location>
</feature>
<dbReference type="SUPFAM" id="SSF49899">
    <property type="entry name" value="Concanavalin A-like lectins/glucanases"/>
    <property type="match status" value="1"/>
</dbReference>
<keyword evidence="1" id="KW-0479">Metal-binding</keyword>
<dbReference type="PRINTS" id="PR01407">
    <property type="entry name" value="BUTYPHLNCDUF"/>
</dbReference>
<dbReference type="Pfam" id="PF13765">
    <property type="entry name" value="PRY"/>
    <property type="match status" value="1"/>
</dbReference>
<dbReference type="FunFam" id="2.60.120.920:FF:000004">
    <property type="entry name" value="Butyrophilin subfamily 1 member A1"/>
    <property type="match status" value="1"/>
</dbReference>
<name>A0A226NAD8_CALSU</name>
<reference evidence="8 9" key="1">
    <citation type="submission" date="2016-07" db="EMBL/GenBank/DDBJ databases">
        <title>Disparate Historic Effective Population Sizes Predicted by Modern Levels of Genome Diversity for the Scaled Quail (Callipepla squamata) and the Northern Bobwhite (Colinus virginianus): Inferences from First and Second Generation Draft Genome Assemblies for Sympatric New World Quail.</title>
        <authorList>
            <person name="Oldeschulte D.L."/>
            <person name="Halley Y.A."/>
            <person name="Bhattarai E.K."/>
            <person name="Brashear W.A."/>
            <person name="Hill J."/>
            <person name="Metz R.P."/>
            <person name="Johnson C.D."/>
            <person name="Rollins D."/>
            <person name="Peterson M.J."/>
            <person name="Bickhart D.M."/>
            <person name="Decker J.E."/>
            <person name="Seabury C.M."/>
        </authorList>
    </citation>
    <scope>NUCLEOTIDE SEQUENCE [LARGE SCALE GENOMIC DNA]</scope>
    <source>
        <strain evidence="8 9">Texas</strain>
        <tissue evidence="8">Leg muscle</tissue>
    </source>
</reference>
<evidence type="ECO:0000256" key="2">
    <source>
        <dbReference type="ARBA" id="ARBA00022771"/>
    </source>
</evidence>
<dbReference type="Gene3D" id="2.60.120.920">
    <property type="match status" value="1"/>
</dbReference>
<dbReference type="InterPro" id="IPR001841">
    <property type="entry name" value="Znf_RING"/>
</dbReference>
<dbReference type="PANTHER" id="PTHR24103">
    <property type="entry name" value="E3 UBIQUITIN-PROTEIN LIGASE TRIM"/>
    <property type="match status" value="1"/>
</dbReference>
<evidence type="ECO:0000256" key="3">
    <source>
        <dbReference type="ARBA" id="ARBA00022833"/>
    </source>
</evidence>